<dbReference type="PANTHER" id="PTHR42723:SF1">
    <property type="entry name" value="CHLOROPHYLL SYNTHASE, CHLOROPLASTIC"/>
    <property type="match status" value="1"/>
</dbReference>
<name>A0A2I1D9T3_ASPC2</name>
<dbReference type="RefSeq" id="XP_024695223.1">
    <property type="nucleotide sequence ID" value="XM_024841004.1"/>
</dbReference>
<keyword evidence="4 5" id="KW-0472">Membrane</keyword>
<evidence type="ECO:0000256" key="2">
    <source>
        <dbReference type="ARBA" id="ARBA00022692"/>
    </source>
</evidence>
<dbReference type="AlphaFoldDB" id="A0A2I1D9T3"/>
<feature type="transmembrane region" description="Helical" evidence="5">
    <location>
        <begin position="298"/>
        <end position="316"/>
    </location>
</feature>
<dbReference type="InterPro" id="IPR050475">
    <property type="entry name" value="Prenyltransferase_related"/>
</dbReference>
<evidence type="ECO:0000256" key="1">
    <source>
        <dbReference type="ARBA" id="ARBA00004141"/>
    </source>
</evidence>
<dbReference type="GeneID" id="36548528"/>
<gene>
    <name evidence="6" type="ORF">P168DRAFT_325476</name>
</gene>
<evidence type="ECO:0000313" key="6">
    <source>
        <dbReference type="EMBL" id="PKY06629.1"/>
    </source>
</evidence>
<proteinExistence type="predicted"/>
<dbReference type="InterPro" id="IPR000537">
    <property type="entry name" value="UbiA_prenyltransferase"/>
</dbReference>
<feature type="transmembrane region" description="Helical" evidence="5">
    <location>
        <begin position="101"/>
        <end position="117"/>
    </location>
</feature>
<dbReference type="PANTHER" id="PTHR42723">
    <property type="entry name" value="CHLOROPHYLL SYNTHASE"/>
    <property type="match status" value="1"/>
</dbReference>
<evidence type="ECO:0000256" key="3">
    <source>
        <dbReference type="ARBA" id="ARBA00022989"/>
    </source>
</evidence>
<dbReference type="EMBL" id="MSFM01000003">
    <property type="protein sequence ID" value="PKY06629.1"/>
    <property type="molecule type" value="Genomic_DNA"/>
</dbReference>
<protein>
    <recommendedName>
        <fullName evidence="8">UbiA prenyltransferase family-domain-containing protein</fullName>
    </recommendedName>
</protein>
<feature type="transmembrane region" description="Helical" evidence="5">
    <location>
        <begin position="259"/>
        <end position="278"/>
    </location>
</feature>
<evidence type="ECO:0000256" key="5">
    <source>
        <dbReference type="SAM" id="Phobius"/>
    </source>
</evidence>
<dbReference type="OrthoDB" id="434972at2759"/>
<dbReference type="GO" id="GO:0016020">
    <property type="term" value="C:membrane"/>
    <property type="evidence" value="ECO:0007669"/>
    <property type="project" value="UniProtKB-SubCell"/>
</dbReference>
<dbReference type="Gene3D" id="1.10.357.140">
    <property type="entry name" value="UbiA prenyltransferase"/>
    <property type="match status" value="1"/>
</dbReference>
<evidence type="ECO:0008006" key="8">
    <source>
        <dbReference type="Google" id="ProtNLM"/>
    </source>
</evidence>
<keyword evidence="2 5" id="KW-0812">Transmembrane</keyword>
<reference evidence="6" key="1">
    <citation type="submission" date="2016-12" db="EMBL/GenBank/DDBJ databases">
        <title>The genomes of Aspergillus section Nigri reveals drivers in fungal speciation.</title>
        <authorList>
            <consortium name="DOE Joint Genome Institute"/>
            <person name="Vesth T.C."/>
            <person name="Nybo J."/>
            <person name="Theobald S."/>
            <person name="Brandl J."/>
            <person name="Frisvad J.C."/>
            <person name="Nielsen K.F."/>
            <person name="Lyhne E.K."/>
            <person name="Kogle M.E."/>
            <person name="Kuo A."/>
            <person name="Riley R."/>
            <person name="Clum A."/>
            <person name="Nolan M."/>
            <person name="Lipzen A."/>
            <person name="Salamov A."/>
            <person name="Henrissat B."/>
            <person name="Wiebenga A."/>
            <person name="De vries R.P."/>
            <person name="Grigoriev I.V."/>
            <person name="Mortensen U.H."/>
            <person name="Andersen M.R."/>
            <person name="Baker S.E."/>
        </authorList>
    </citation>
    <scope>NUCLEOTIDE SEQUENCE</scope>
    <source>
        <strain evidence="6">IBT 28561</strain>
    </source>
</reference>
<evidence type="ECO:0000256" key="4">
    <source>
        <dbReference type="ARBA" id="ARBA00023136"/>
    </source>
</evidence>
<accession>A0A2I1D9T3</accession>
<feature type="transmembrane region" description="Helical" evidence="5">
    <location>
        <begin position="48"/>
        <end position="66"/>
    </location>
</feature>
<sequence length="322" mass="36180">MSLHKELHLTERLLRANIREGLILPMVGLLARLFPVPGLVLSLTLSQVVLLLVKTTACFVCHLYVFELINQVTSVAEDAANKPYRPIPSGLLSVRGAHRRWAISWVLCPLAAAYIFGNGAESGWLFVEYEAWTYFCYVWPRPNNWFFRNAFATVGTYNMFRLLDTVIQSTVPTFPVLPTRVILALAAWVMATVQMQEFQDVEGDRATNKRTLAVIVGPRGERILRAVTALLVLGAGAVLLCVTYTCLGRDVSPGMDRAWLLSGMGLTSALYTLFAGVVGVRLHLDGGIAFDRKTYKRFYMLAAYMMVGYLSFWNTWARRVEW</sequence>
<dbReference type="Proteomes" id="UP000234254">
    <property type="component" value="Unassembled WGS sequence"/>
</dbReference>
<feature type="transmembrane region" description="Helical" evidence="5">
    <location>
        <begin position="21"/>
        <end position="42"/>
    </location>
</feature>
<dbReference type="GO" id="GO:0016765">
    <property type="term" value="F:transferase activity, transferring alkyl or aryl (other than methyl) groups"/>
    <property type="evidence" value="ECO:0007669"/>
    <property type="project" value="InterPro"/>
</dbReference>
<organism evidence="6 7">
    <name type="scientific">Aspergillus campestris (strain IBT 28561)</name>
    <dbReference type="NCBI Taxonomy" id="1392248"/>
    <lineage>
        <taxon>Eukaryota</taxon>
        <taxon>Fungi</taxon>
        <taxon>Dikarya</taxon>
        <taxon>Ascomycota</taxon>
        <taxon>Pezizomycotina</taxon>
        <taxon>Eurotiomycetes</taxon>
        <taxon>Eurotiomycetidae</taxon>
        <taxon>Eurotiales</taxon>
        <taxon>Aspergillaceae</taxon>
        <taxon>Aspergillus</taxon>
        <taxon>Aspergillus subgen. Circumdati</taxon>
    </lineage>
</organism>
<dbReference type="InterPro" id="IPR044878">
    <property type="entry name" value="UbiA_sf"/>
</dbReference>
<comment type="subcellular location">
    <subcellularLocation>
        <location evidence="1">Membrane</location>
        <topology evidence="1">Multi-pass membrane protein</topology>
    </subcellularLocation>
</comment>
<keyword evidence="7" id="KW-1185">Reference proteome</keyword>
<keyword evidence="3 5" id="KW-1133">Transmembrane helix</keyword>
<dbReference type="Pfam" id="PF01040">
    <property type="entry name" value="UbiA"/>
    <property type="match status" value="1"/>
</dbReference>
<evidence type="ECO:0000313" key="7">
    <source>
        <dbReference type="Proteomes" id="UP000234254"/>
    </source>
</evidence>
<feature type="transmembrane region" description="Helical" evidence="5">
    <location>
        <begin position="223"/>
        <end position="247"/>
    </location>
</feature>
<dbReference type="VEuPathDB" id="FungiDB:P168DRAFT_325476"/>
<comment type="caution">
    <text evidence="6">The sequence shown here is derived from an EMBL/GenBank/DDBJ whole genome shotgun (WGS) entry which is preliminary data.</text>
</comment>
<dbReference type="CDD" id="cd13965">
    <property type="entry name" value="PT_UbiA_3"/>
    <property type="match status" value="1"/>
</dbReference>